<dbReference type="Proteomes" id="UP000031549">
    <property type="component" value="Unassembled WGS sequence"/>
</dbReference>
<name>A0A846H6H5_9CYAN</name>
<accession>A0A846H6H5</accession>
<dbReference type="InterPro" id="IPR011990">
    <property type="entry name" value="TPR-like_helical_dom_sf"/>
</dbReference>
<comment type="caution">
    <text evidence="1">The sequence shown here is derived from an EMBL/GenBank/DDBJ whole genome shotgun (WGS) entry which is preliminary data.</text>
</comment>
<sequence>MTPNITDSAVKAAIAAIASESATTEEKIEMLIEMAQSFQKQPKTAQDLRNAVGLYYRAYELCADDYPLLKARAKAGMALGLQTIPDVGSQLLLQAKAGYEEALPILQQFASPEEVAEVQMNLGLVLQSLVPFNLARTTDSIQAYHEALRVFTWQDYPQEYAILYNNIAIAYLSMPLASEREYLRQGLAVQSFEVALKHIKLIDHPREYAMLQNNLGNALQYLASSHPLENILRAIAAYDEALKVRSAKDTPLEYANTISNKANALFNLPDDPEKAEAGNYKNLLRVRDYYQEARKIFHQHEQIEQAEIVTQALQEVEREINSYES</sequence>
<keyword evidence="2" id="KW-1185">Reference proteome</keyword>
<evidence type="ECO:0000313" key="1">
    <source>
        <dbReference type="EMBL" id="NEU72199.1"/>
    </source>
</evidence>
<evidence type="ECO:0000313" key="2">
    <source>
        <dbReference type="Proteomes" id="UP000031549"/>
    </source>
</evidence>
<reference evidence="1 2" key="1">
    <citation type="journal article" date="2015" name="Genome Announc.">
        <title>Draft Genome Sequence of Cyanobacterium Hassallia byssoidea Strain VB512170, Isolated from Monuments in India.</title>
        <authorList>
            <person name="Singh D."/>
            <person name="Chandrababunaidu M.M."/>
            <person name="Panda A."/>
            <person name="Sen D."/>
            <person name="Bhattacharyya S."/>
            <person name="Adhikary S.P."/>
            <person name="Tripathy S."/>
        </authorList>
    </citation>
    <scope>NUCLEOTIDE SEQUENCE [LARGE SCALE GENOMIC DNA]</scope>
    <source>
        <strain evidence="1 2">VB512170</strain>
    </source>
</reference>
<organism evidence="1 2">
    <name type="scientific">Hassallia byssoidea VB512170</name>
    <dbReference type="NCBI Taxonomy" id="1304833"/>
    <lineage>
        <taxon>Bacteria</taxon>
        <taxon>Bacillati</taxon>
        <taxon>Cyanobacteriota</taxon>
        <taxon>Cyanophyceae</taxon>
        <taxon>Nostocales</taxon>
        <taxon>Tolypothrichaceae</taxon>
        <taxon>Hassallia</taxon>
    </lineage>
</organism>
<proteinExistence type="predicted"/>
<protein>
    <recommendedName>
        <fullName evidence="3">TPR-like protein</fullName>
    </recommendedName>
</protein>
<dbReference type="EMBL" id="JTCM02000008">
    <property type="protein sequence ID" value="NEU72199.1"/>
    <property type="molecule type" value="Genomic_DNA"/>
</dbReference>
<dbReference type="AlphaFoldDB" id="A0A846H6H5"/>
<evidence type="ECO:0008006" key="3">
    <source>
        <dbReference type="Google" id="ProtNLM"/>
    </source>
</evidence>
<dbReference type="SUPFAM" id="SSF48452">
    <property type="entry name" value="TPR-like"/>
    <property type="match status" value="1"/>
</dbReference>
<dbReference type="Gene3D" id="1.25.40.10">
    <property type="entry name" value="Tetratricopeptide repeat domain"/>
    <property type="match status" value="1"/>
</dbReference>
<dbReference type="RefSeq" id="WP_039753347.1">
    <property type="nucleotide sequence ID" value="NZ_JTCM02000008.1"/>
</dbReference>
<gene>
    <name evidence="1" type="ORF">PI95_006340</name>
</gene>